<keyword evidence="3 5" id="KW-0831">Ubiquinone biosynthesis</keyword>
<dbReference type="EC" id="2.1.1.114" evidence="5"/>
<keyword evidence="7" id="KW-1185">Reference proteome</keyword>
<dbReference type="GO" id="GO:0061542">
    <property type="term" value="F:3-demethylubiquinol 3-O-methyltransferase activity"/>
    <property type="evidence" value="ECO:0007669"/>
    <property type="project" value="UniProtKB-UniRule"/>
</dbReference>
<dbReference type="EC" id="2.1.1.-" evidence="5"/>
<dbReference type="OrthoDB" id="3265906at2759"/>
<comment type="catalytic activity">
    <reaction evidence="5">
        <text>a 3,4-dihydroxy-5-(all-trans-polyprenyl)benzoate + S-adenosyl-L-methionine = a 4-hydroxy-3-methoxy-5-(all-trans-polyprenyl)benzoate + S-adenosyl-L-homocysteine + H(+)</text>
        <dbReference type="Rhea" id="RHEA:44452"/>
        <dbReference type="Rhea" id="RHEA-COMP:10930"/>
        <dbReference type="Rhea" id="RHEA-COMP:10931"/>
        <dbReference type="ChEBI" id="CHEBI:15378"/>
        <dbReference type="ChEBI" id="CHEBI:57856"/>
        <dbReference type="ChEBI" id="CHEBI:59789"/>
        <dbReference type="ChEBI" id="CHEBI:64694"/>
        <dbReference type="ChEBI" id="CHEBI:84443"/>
        <dbReference type="EC" id="2.1.1.114"/>
    </reaction>
</comment>
<name>A0A6A6USE0_9PEZI</name>
<comment type="catalytic activity">
    <reaction evidence="5">
        <text>a 3-demethylubiquinol + S-adenosyl-L-methionine = a ubiquinol + S-adenosyl-L-homocysteine + H(+)</text>
        <dbReference type="Rhea" id="RHEA:44380"/>
        <dbReference type="Rhea" id="RHEA-COMP:9566"/>
        <dbReference type="Rhea" id="RHEA-COMP:10914"/>
        <dbReference type="ChEBI" id="CHEBI:15378"/>
        <dbReference type="ChEBI" id="CHEBI:17976"/>
        <dbReference type="ChEBI" id="CHEBI:57856"/>
        <dbReference type="ChEBI" id="CHEBI:59789"/>
        <dbReference type="ChEBI" id="CHEBI:84422"/>
        <dbReference type="EC" id="2.1.1.64"/>
    </reaction>
</comment>
<keyword evidence="5" id="KW-0460">Magnesium</keyword>
<sequence>MTTPKLSRIRLPLSPKPTLTNSTIRSPTVRHHTTSTINTSEINHFNALASSWWDPHGPSRLLHLMNPPRHTFLRSCLASHPTQPSKNLHLLDVGCGGGIFAESAARLPHFSSITAIDPSPSVLTVAQAHLALDPPLHATNKLTYLQSSIEDLPRTKQYDVVSMFEVLEHVSNPSNFLREATQRVKPGGWIVGSTIARTWTSWVVTNVIAEEVLGVVPRGTHDWRKYVNEYELRAWFVKLTAGTDVGGMDGGRWDFRSQGVVYVPGFGWRVVEGGEKFGNYFFAARRME</sequence>
<dbReference type="GO" id="GO:0046872">
    <property type="term" value="F:metal ion binding"/>
    <property type="evidence" value="ECO:0007669"/>
    <property type="project" value="UniProtKB-KW"/>
</dbReference>
<feature type="binding site" evidence="5">
    <location>
        <position position="117"/>
    </location>
    <ligand>
        <name>S-adenosyl-L-methionine</name>
        <dbReference type="ChEBI" id="CHEBI:59789"/>
    </ligand>
</feature>
<dbReference type="AlphaFoldDB" id="A0A6A6USE0"/>
<keyword evidence="1 5" id="KW-0489">Methyltransferase</keyword>
<organism evidence="6 7">
    <name type="scientific">Microthyrium microscopicum</name>
    <dbReference type="NCBI Taxonomy" id="703497"/>
    <lineage>
        <taxon>Eukaryota</taxon>
        <taxon>Fungi</taxon>
        <taxon>Dikarya</taxon>
        <taxon>Ascomycota</taxon>
        <taxon>Pezizomycotina</taxon>
        <taxon>Dothideomycetes</taxon>
        <taxon>Dothideomycetes incertae sedis</taxon>
        <taxon>Microthyriales</taxon>
        <taxon>Microthyriaceae</taxon>
        <taxon>Microthyrium</taxon>
    </lineage>
</organism>
<dbReference type="CDD" id="cd02440">
    <property type="entry name" value="AdoMet_MTases"/>
    <property type="match status" value="1"/>
</dbReference>
<dbReference type="UniPathway" id="UPA00232"/>
<dbReference type="InterPro" id="IPR010233">
    <property type="entry name" value="UbiG_MeTrfase"/>
</dbReference>
<keyword evidence="5" id="KW-0472">Membrane</keyword>
<gene>
    <name evidence="5" type="primary">COQ3</name>
    <name evidence="6" type="ORF">BT63DRAFT_420466</name>
</gene>
<proteinExistence type="inferred from homology"/>
<dbReference type="EMBL" id="MU004230">
    <property type="protein sequence ID" value="KAF2675249.1"/>
    <property type="molecule type" value="Genomic_DNA"/>
</dbReference>
<feature type="binding site" evidence="5">
    <location>
        <position position="69"/>
    </location>
    <ligand>
        <name>S-adenosyl-L-methionine</name>
        <dbReference type="ChEBI" id="CHEBI:59789"/>
    </ligand>
</feature>
<protein>
    <recommendedName>
        <fullName evidence="5">Ubiquinone biosynthesis O-methyltransferase, mitochondrial</fullName>
    </recommendedName>
    <alternativeName>
        <fullName evidence="5">3-demethylubiquinol 3-O-methyltransferase</fullName>
        <ecNumber evidence="5">2.1.1.64</ecNumber>
    </alternativeName>
    <alternativeName>
        <fullName evidence="5">3-demethylubiquinone 3-O-methyltransferase</fullName>
        <ecNumber evidence="5">2.1.1.-</ecNumber>
    </alternativeName>
    <alternativeName>
        <fullName evidence="5">Polyprenyldihydroxybenzoate methyltransferase</fullName>
        <ecNumber evidence="5">2.1.1.114</ecNumber>
    </alternativeName>
</protein>
<dbReference type="GO" id="GO:0031314">
    <property type="term" value="C:extrinsic component of mitochondrial inner membrane"/>
    <property type="evidence" value="ECO:0007669"/>
    <property type="project" value="UniProtKB-UniRule"/>
</dbReference>
<reference evidence="6" key="1">
    <citation type="journal article" date="2020" name="Stud. Mycol.">
        <title>101 Dothideomycetes genomes: a test case for predicting lifestyles and emergence of pathogens.</title>
        <authorList>
            <person name="Haridas S."/>
            <person name="Albert R."/>
            <person name="Binder M."/>
            <person name="Bloem J."/>
            <person name="Labutti K."/>
            <person name="Salamov A."/>
            <person name="Andreopoulos B."/>
            <person name="Baker S."/>
            <person name="Barry K."/>
            <person name="Bills G."/>
            <person name="Bluhm B."/>
            <person name="Cannon C."/>
            <person name="Castanera R."/>
            <person name="Culley D."/>
            <person name="Daum C."/>
            <person name="Ezra D."/>
            <person name="Gonzalez J."/>
            <person name="Henrissat B."/>
            <person name="Kuo A."/>
            <person name="Liang C."/>
            <person name="Lipzen A."/>
            <person name="Lutzoni F."/>
            <person name="Magnuson J."/>
            <person name="Mondo S."/>
            <person name="Nolan M."/>
            <person name="Ohm R."/>
            <person name="Pangilinan J."/>
            <person name="Park H.-J."/>
            <person name="Ramirez L."/>
            <person name="Alfaro M."/>
            <person name="Sun H."/>
            <person name="Tritt A."/>
            <person name="Yoshinaga Y."/>
            <person name="Zwiers L.-H."/>
            <person name="Turgeon B."/>
            <person name="Goodwin S."/>
            <person name="Spatafora J."/>
            <person name="Crous P."/>
            <person name="Grigoriev I."/>
        </authorList>
    </citation>
    <scope>NUCLEOTIDE SEQUENCE</scope>
    <source>
        <strain evidence="6">CBS 115976</strain>
    </source>
</reference>
<dbReference type="InterPro" id="IPR029063">
    <property type="entry name" value="SAM-dependent_MTases_sf"/>
</dbReference>
<keyword evidence="5" id="KW-0479">Metal-binding</keyword>
<evidence type="ECO:0000313" key="7">
    <source>
        <dbReference type="Proteomes" id="UP000799302"/>
    </source>
</evidence>
<dbReference type="PANTHER" id="PTHR43464">
    <property type="entry name" value="METHYLTRANSFERASE"/>
    <property type="match status" value="1"/>
</dbReference>
<feature type="binding site" evidence="5">
    <location>
        <position position="165"/>
    </location>
    <ligand>
        <name>Mg(2+)</name>
        <dbReference type="ChEBI" id="CHEBI:18420"/>
    </ligand>
</feature>
<dbReference type="EC" id="2.1.1.64" evidence="5"/>
<evidence type="ECO:0000256" key="1">
    <source>
        <dbReference type="ARBA" id="ARBA00022603"/>
    </source>
</evidence>
<evidence type="ECO:0000256" key="5">
    <source>
        <dbReference type="HAMAP-Rule" id="MF_03190"/>
    </source>
</evidence>
<evidence type="ECO:0000256" key="3">
    <source>
        <dbReference type="ARBA" id="ARBA00022688"/>
    </source>
</evidence>
<comment type="catalytic activity">
    <reaction evidence="5">
        <text>a 3-demethylubiquinone + S-adenosyl-L-methionine = a ubiquinone + S-adenosyl-L-homocysteine</text>
        <dbReference type="Rhea" id="RHEA:81215"/>
        <dbReference type="Rhea" id="RHEA-COMP:9565"/>
        <dbReference type="Rhea" id="RHEA-COMP:19654"/>
        <dbReference type="ChEBI" id="CHEBI:16389"/>
        <dbReference type="ChEBI" id="CHEBI:57856"/>
        <dbReference type="ChEBI" id="CHEBI:59789"/>
        <dbReference type="ChEBI" id="CHEBI:231825"/>
    </reaction>
</comment>
<dbReference type="GO" id="GO:0032259">
    <property type="term" value="P:methylation"/>
    <property type="evidence" value="ECO:0007669"/>
    <property type="project" value="UniProtKB-KW"/>
</dbReference>
<dbReference type="SUPFAM" id="SSF53335">
    <property type="entry name" value="S-adenosyl-L-methionine-dependent methyltransferases"/>
    <property type="match status" value="1"/>
</dbReference>
<dbReference type="Pfam" id="PF13489">
    <property type="entry name" value="Methyltransf_23"/>
    <property type="match status" value="1"/>
</dbReference>
<dbReference type="Proteomes" id="UP000799302">
    <property type="component" value="Unassembled WGS sequence"/>
</dbReference>
<dbReference type="NCBIfam" id="TIGR01983">
    <property type="entry name" value="UbiG"/>
    <property type="match status" value="1"/>
</dbReference>
<keyword evidence="2 5" id="KW-0808">Transferase</keyword>
<feature type="binding site" evidence="5">
    <location>
        <position position="164"/>
    </location>
    <ligand>
        <name>S-adenosyl-L-methionine</name>
        <dbReference type="ChEBI" id="CHEBI:59789"/>
    </ligand>
</feature>
<comment type="cofactor">
    <cofactor evidence="5">
        <name>Mg(2+)</name>
        <dbReference type="ChEBI" id="CHEBI:18420"/>
    </cofactor>
</comment>
<comment type="subcellular location">
    <subcellularLocation>
        <location evidence="5">Mitochondrion inner membrane</location>
        <topology evidence="5">Peripheral membrane protein</topology>
        <orientation evidence="5">Matrix side</orientation>
    </subcellularLocation>
</comment>
<comment type="similarity">
    <text evidence="5">Belongs to the class I-like SAM-binding methyltransferase superfamily. UbiG/COQ3 family.</text>
</comment>
<dbReference type="HAMAP" id="MF_00472">
    <property type="entry name" value="UbiG"/>
    <property type="match status" value="1"/>
</dbReference>
<dbReference type="PANTHER" id="PTHR43464:SF19">
    <property type="entry name" value="UBIQUINONE BIOSYNTHESIS O-METHYLTRANSFERASE, MITOCHONDRIAL"/>
    <property type="match status" value="1"/>
</dbReference>
<keyword evidence="6" id="KW-0830">Ubiquinone</keyword>
<accession>A0A6A6USE0</accession>
<keyword evidence="5" id="KW-0496">Mitochondrion</keyword>
<dbReference type="GO" id="GO:0010420">
    <property type="term" value="F:polyprenyldihydroxybenzoate methyltransferase activity"/>
    <property type="evidence" value="ECO:0007669"/>
    <property type="project" value="UniProtKB-UniRule"/>
</dbReference>
<evidence type="ECO:0000256" key="2">
    <source>
        <dbReference type="ARBA" id="ARBA00022679"/>
    </source>
</evidence>
<dbReference type="Gene3D" id="3.40.50.150">
    <property type="entry name" value="Vaccinia Virus protein VP39"/>
    <property type="match status" value="1"/>
</dbReference>
<comment type="pathway">
    <text evidence="5">Cofactor biosynthesis; ubiquinone biosynthesis.</text>
</comment>
<comment type="function">
    <text evidence="5">O-methyltransferase required for two non-consecutive steps during ubiquinone biosynthesis. Catalyzes the 2 O-methylation of 3,4-dihydroxy-5-(all-trans-polyprenyl)benzoic acid into 4-hydroxy-3-methoxy-5-(all-trans-polyprenyl)benzoic acid. Also catalyzes the last step of ubiquinone biosynthesis by mediating methylation of 3-demethylubiquinone into ubiquinone. Also able to mediate the methylation of 3-demethylubiquinol into ubiquinol.</text>
</comment>
<comment type="subunit">
    <text evidence="5">Component of a multi-subunit COQ enzyme complex, composed of at least COQ3, COQ4, COQ5, COQ6, COQ7 and COQ9.</text>
</comment>
<feature type="binding site" evidence="5">
    <location>
        <position position="169"/>
    </location>
    <ligand>
        <name>Mg(2+)</name>
        <dbReference type="ChEBI" id="CHEBI:18420"/>
    </ligand>
</feature>
<keyword evidence="4 5" id="KW-0949">S-adenosyl-L-methionine</keyword>
<keyword evidence="5" id="KW-0999">Mitochondrion inner membrane</keyword>
<evidence type="ECO:0000313" key="6">
    <source>
        <dbReference type="EMBL" id="KAF2675249.1"/>
    </source>
</evidence>
<evidence type="ECO:0000256" key="4">
    <source>
        <dbReference type="ARBA" id="ARBA00022691"/>
    </source>
</evidence>
<feature type="binding site" evidence="5">
    <location>
        <position position="168"/>
    </location>
    <ligand>
        <name>Mg(2+)</name>
        <dbReference type="ChEBI" id="CHEBI:18420"/>
    </ligand>
</feature>
<feature type="binding site" evidence="5">
    <location>
        <position position="94"/>
    </location>
    <ligand>
        <name>S-adenosyl-L-methionine</name>
        <dbReference type="ChEBI" id="CHEBI:59789"/>
    </ligand>
</feature>